<organism evidence="1 2">
    <name type="scientific">Gordonia phage Rabbitrun</name>
    <dbReference type="NCBI Taxonomy" id="2762280"/>
    <lineage>
        <taxon>Viruses</taxon>
        <taxon>Duplodnaviria</taxon>
        <taxon>Heunggongvirae</taxon>
        <taxon>Uroviricota</taxon>
        <taxon>Caudoviricetes</taxon>
        <taxon>Deeyouvirinae</taxon>
        <taxon>Nevillevirus</taxon>
        <taxon>Nevillevirus rabbitrun</taxon>
    </lineage>
</organism>
<protein>
    <submittedName>
        <fullName evidence="1">Uncharacterized protein</fullName>
    </submittedName>
</protein>
<evidence type="ECO:0000313" key="2">
    <source>
        <dbReference type="Proteomes" id="UP000515957"/>
    </source>
</evidence>
<dbReference type="RefSeq" id="YP_010246178.1">
    <property type="nucleotide sequence ID" value="NC_060133.1"/>
</dbReference>
<dbReference type="KEGG" id="vg:70080783"/>
<dbReference type="Proteomes" id="UP000515957">
    <property type="component" value="Segment"/>
</dbReference>
<keyword evidence="2" id="KW-1185">Reference proteome</keyword>
<name>A0A7G8LIN5_9CAUD</name>
<dbReference type="GeneID" id="70080783"/>
<proteinExistence type="predicted"/>
<dbReference type="EMBL" id="MT658805">
    <property type="protein sequence ID" value="QNJ57107.1"/>
    <property type="molecule type" value="Genomic_DNA"/>
</dbReference>
<sequence>MKAMGWVQTEVKFVEPNGVDRLTVDVVSHYVRFQVNGGPTVIIPRNDLDTLIALLNNAKG</sequence>
<gene>
    <name evidence="1" type="primary">65</name>
    <name evidence="1" type="ORF">SEA_RABBITRUN_65</name>
</gene>
<accession>A0A7G8LIN5</accession>
<evidence type="ECO:0000313" key="1">
    <source>
        <dbReference type="EMBL" id="QNJ57107.1"/>
    </source>
</evidence>
<reference evidence="1 2" key="1">
    <citation type="submission" date="2020-06" db="EMBL/GenBank/DDBJ databases">
        <authorList>
            <person name="Herren C.D."/>
            <person name="Smith Caldas M."/>
            <person name="Brooke G.M."/>
            <person name="Cabrera L.J."/>
            <person name="Caudill C.B."/>
            <person name="Ewell K.O."/>
            <person name="Haas C.L."/>
            <person name="Shapland G.L."/>
            <person name="Sitek C.J."/>
            <person name="Thompson J.S."/>
            <person name="Pollenz R.S."/>
            <person name="Garlena R.A."/>
            <person name="Russell D.A."/>
            <person name="Pope W.H."/>
            <person name="Jacobs-Sera D."/>
            <person name="Hatfull G.F."/>
        </authorList>
    </citation>
    <scope>NUCLEOTIDE SEQUENCE [LARGE SCALE GENOMIC DNA]</scope>
</reference>